<feature type="compositionally biased region" description="Basic residues" evidence="7">
    <location>
        <begin position="662"/>
        <end position="673"/>
    </location>
</feature>
<dbReference type="GO" id="GO:0005525">
    <property type="term" value="F:GTP binding"/>
    <property type="evidence" value="ECO:0007669"/>
    <property type="project" value="UniProtKB-KW"/>
</dbReference>
<sequence>MVQYNFKKITVVPNGKDFIDIILSRTQRRTPTVVHKGYAISRLRQFYMRKVKFTEQNFSEKLSTIIEDFPRLEDIHPFYGDLLHVLYNKDHYKLALGQINTAMNLIKKIAKDYVRLLKYGDSLYRCKSLKVAALGRMCTVIKRIGPSLAYLEQIRQHMARLPSIDPNTRTILICGYPNVGKSSFINKITRADVDVQSYAFTTKSLFVGHTDYKYLRYQVIDTPGILDRPFEDRNIIEMCSITALAHLRAAVMFFLDISGSCGYSIAQQAALFHSIKSLFLGKPLIIVCNKTDLQPLEGISEDDMKLVMDMKVEAMKTVVGQGGEATDEKDVLLTMSTLTEEGVIAVKNAACERLLNQRVESKMNSKKLMDCRNRFHVAMPKPRDGKERPVCIPAAVLEMQAKKAEENAKKEKRKLEKDLENENGGAGVYSASLTKNYLLANDEWKSDPIPEILDGHNVADFIDADILMRLEELEREEGALQGVEEDDDFEMDGAELTPEEQAALAMIRKKKGLLVREHRIKKSTAESRPIVPRKFDKDKKFTAERMGRQLSALGLDPSKAIERARSKSRGRKRERSVVRDEDGGNLMDLDEESGGQLSKRMRLRSRSASRSKSRPPGEVVPGEGLKDSTQKIKAIKMAKSSSKKRNKDARKGEADRVIPTLRPKHLFSGKRKMGKTDRR</sequence>
<feature type="domain" description="OBG-type G" evidence="8">
    <location>
        <begin position="169"/>
        <end position="355"/>
    </location>
</feature>
<evidence type="ECO:0000256" key="7">
    <source>
        <dbReference type="SAM" id="MobiDB-lite"/>
    </source>
</evidence>
<comment type="function">
    <text evidence="6">Involved in the biogenesis of the 60S ribosomal subunit.</text>
</comment>
<keyword evidence="5 6" id="KW-0539">Nucleus</keyword>
<feature type="region of interest" description="Disordered" evidence="7">
    <location>
        <begin position="404"/>
        <end position="424"/>
    </location>
</feature>
<name>A0A5A7PI74_STRAF</name>
<dbReference type="InterPro" id="IPR031167">
    <property type="entry name" value="G_OBG"/>
</dbReference>
<accession>A0A5A7PI74</accession>
<keyword evidence="4" id="KW-0342">GTP-binding</keyword>
<dbReference type="PIRSF" id="PIRSF038919">
    <property type="entry name" value="NOG1"/>
    <property type="match status" value="1"/>
</dbReference>
<evidence type="ECO:0000256" key="3">
    <source>
        <dbReference type="ARBA" id="ARBA00022741"/>
    </source>
</evidence>
<dbReference type="GO" id="GO:0005730">
    <property type="term" value="C:nucleolus"/>
    <property type="evidence" value="ECO:0007669"/>
    <property type="project" value="UniProtKB-SubCell"/>
</dbReference>
<dbReference type="SUPFAM" id="SSF52540">
    <property type="entry name" value="P-loop containing nucleoside triphosphate hydrolases"/>
    <property type="match status" value="1"/>
</dbReference>
<dbReference type="GO" id="GO:0042254">
    <property type="term" value="P:ribosome biogenesis"/>
    <property type="evidence" value="ECO:0007669"/>
    <property type="project" value="UniProtKB-KW"/>
</dbReference>
<dbReference type="FunFam" id="1.20.120.1190:FF:000001">
    <property type="entry name" value="Nucleolar GTP-binding protein 1"/>
    <property type="match status" value="1"/>
</dbReference>
<dbReference type="InterPro" id="IPR024926">
    <property type="entry name" value="NOG1"/>
</dbReference>
<dbReference type="Pfam" id="PF08155">
    <property type="entry name" value="NOGCT"/>
    <property type="match status" value="1"/>
</dbReference>
<dbReference type="CDD" id="cd01897">
    <property type="entry name" value="NOG"/>
    <property type="match status" value="1"/>
</dbReference>
<organism evidence="9 10">
    <name type="scientific">Striga asiatica</name>
    <name type="common">Asiatic witchweed</name>
    <name type="synonym">Buchnera asiatica</name>
    <dbReference type="NCBI Taxonomy" id="4170"/>
    <lineage>
        <taxon>Eukaryota</taxon>
        <taxon>Viridiplantae</taxon>
        <taxon>Streptophyta</taxon>
        <taxon>Embryophyta</taxon>
        <taxon>Tracheophyta</taxon>
        <taxon>Spermatophyta</taxon>
        <taxon>Magnoliopsida</taxon>
        <taxon>eudicotyledons</taxon>
        <taxon>Gunneridae</taxon>
        <taxon>Pentapetalae</taxon>
        <taxon>asterids</taxon>
        <taxon>lamiids</taxon>
        <taxon>Lamiales</taxon>
        <taxon>Orobanchaceae</taxon>
        <taxon>Buchnereae</taxon>
        <taxon>Striga</taxon>
    </lineage>
</organism>
<dbReference type="InterPro" id="IPR027417">
    <property type="entry name" value="P-loop_NTPase"/>
</dbReference>
<protein>
    <recommendedName>
        <fullName evidence="6">Nucleolar GTP-binding protein 1</fullName>
    </recommendedName>
</protein>
<keyword evidence="10" id="KW-1185">Reference proteome</keyword>
<comment type="subcellular location">
    <subcellularLocation>
        <location evidence="1 6">Nucleus</location>
        <location evidence="1 6">Nucleolus</location>
    </subcellularLocation>
</comment>
<dbReference type="InterPro" id="IPR010674">
    <property type="entry name" value="NOG1_Rossman_fold_dom"/>
</dbReference>
<comment type="caution">
    <text evidence="9">The sequence shown here is derived from an EMBL/GenBank/DDBJ whole genome shotgun (WGS) entry which is preliminary data.</text>
</comment>
<dbReference type="InterPro" id="IPR041623">
    <property type="entry name" value="NOG1_N"/>
</dbReference>
<feature type="compositionally biased region" description="Basic and acidic residues" evidence="7">
    <location>
        <begin position="404"/>
        <end position="420"/>
    </location>
</feature>
<evidence type="ECO:0000313" key="9">
    <source>
        <dbReference type="EMBL" id="GER32316.1"/>
    </source>
</evidence>
<evidence type="ECO:0000313" key="10">
    <source>
        <dbReference type="Proteomes" id="UP000325081"/>
    </source>
</evidence>
<keyword evidence="3" id="KW-0547">Nucleotide-binding</keyword>
<evidence type="ECO:0000256" key="2">
    <source>
        <dbReference type="ARBA" id="ARBA00022517"/>
    </source>
</evidence>
<feature type="region of interest" description="Disordered" evidence="7">
    <location>
        <begin position="548"/>
        <end position="679"/>
    </location>
</feature>
<feature type="compositionally biased region" description="Basic residues" evidence="7">
    <location>
        <begin position="633"/>
        <end position="648"/>
    </location>
</feature>
<dbReference type="Pfam" id="PF06858">
    <property type="entry name" value="NOG1"/>
    <property type="match status" value="1"/>
</dbReference>
<dbReference type="Gene3D" id="1.20.120.1190">
    <property type="match status" value="1"/>
</dbReference>
<dbReference type="Gene3D" id="3.40.50.300">
    <property type="entry name" value="P-loop containing nucleotide triphosphate hydrolases"/>
    <property type="match status" value="1"/>
</dbReference>
<evidence type="ECO:0000256" key="6">
    <source>
        <dbReference type="PIRNR" id="PIRNR038919"/>
    </source>
</evidence>
<evidence type="ECO:0000256" key="1">
    <source>
        <dbReference type="ARBA" id="ARBA00004604"/>
    </source>
</evidence>
<dbReference type="Proteomes" id="UP000325081">
    <property type="component" value="Unassembled WGS sequence"/>
</dbReference>
<dbReference type="InterPro" id="IPR006073">
    <property type="entry name" value="GTP-bd"/>
</dbReference>
<dbReference type="AlphaFoldDB" id="A0A5A7PI74"/>
<keyword evidence="2 6" id="KW-0690">Ribosome biogenesis</keyword>
<dbReference type="FunFam" id="3.40.50.300:FF:000496">
    <property type="entry name" value="Nucleolar GTP-binding protein 1"/>
    <property type="match status" value="1"/>
</dbReference>
<evidence type="ECO:0000256" key="4">
    <source>
        <dbReference type="ARBA" id="ARBA00023134"/>
    </source>
</evidence>
<dbReference type="EMBL" id="BKCP01004583">
    <property type="protein sequence ID" value="GER32316.1"/>
    <property type="molecule type" value="Genomic_DNA"/>
</dbReference>
<evidence type="ECO:0000259" key="8">
    <source>
        <dbReference type="PROSITE" id="PS51710"/>
    </source>
</evidence>
<proteinExistence type="inferred from homology"/>
<dbReference type="InterPro" id="IPR012973">
    <property type="entry name" value="NOG_C"/>
</dbReference>
<dbReference type="PROSITE" id="PS51710">
    <property type="entry name" value="G_OBG"/>
    <property type="match status" value="1"/>
</dbReference>
<evidence type="ECO:0000256" key="5">
    <source>
        <dbReference type="ARBA" id="ARBA00023242"/>
    </source>
</evidence>
<dbReference type="OrthoDB" id="415015at2759"/>
<feature type="compositionally biased region" description="Basic residues" evidence="7">
    <location>
        <begin position="599"/>
        <end position="613"/>
    </location>
</feature>
<gene>
    <name evidence="9" type="ORF">STAS_08382</name>
</gene>
<dbReference type="PRINTS" id="PR00326">
    <property type="entry name" value="GTP1OBG"/>
</dbReference>
<comment type="similarity">
    <text evidence="6">Belongs to the TRAFAC class OBG-HflX-like GTPase superfamily. OBG GTPase family. NOG subfamily.</text>
</comment>
<reference evidence="10" key="1">
    <citation type="journal article" date="2019" name="Curr. Biol.">
        <title>Genome Sequence of Striga asiatica Provides Insight into the Evolution of Plant Parasitism.</title>
        <authorList>
            <person name="Yoshida S."/>
            <person name="Kim S."/>
            <person name="Wafula E.K."/>
            <person name="Tanskanen J."/>
            <person name="Kim Y.M."/>
            <person name="Honaas L."/>
            <person name="Yang Z."/>
            <person name="Spallek T."/>
            <person name="Conn C.E."/>
            <person name="Ichihashi Y."/>
            <person name="Cheong K."/>
            <person name="Cui S."/>
            <person name="Der J.P."/>
            <person name="Gundlach H."/>
            <person name="Jiao Y."/>
            <person name="Hori C."/>
            <person name="Ishida J.K."/>
            <person name="Kasahara H."/>
            <person name="Kiba T."/>
            <person name="Kim M.S."/>
            <person name="Koo N."/>
            <person name="Laohavisit A."/>
            <person name="Lee Y.H."/>
            <person name="Lumba S."/>
            <person name="McCourt P."/>
            <person name="Mortimer J.C."/>
            <person name="Mutuku J.M."/>
            <person name="Nomura T."/>
            <person name="Sasaki-Sekimoto Y."/>
            <person name="Seto Y."/>
            <person name="Wang Y."/>
            <person name="Wakatake T."/>
            <person name="Sakakibara H."/>
            <person name="Demura T."/>
            <person name="Yamaguchi S."/>
            <person name="Yoneyama K."/>
            <person name="Manabe R.I."/>
            <person name="Nelson D.C."/>
            <person name="Schulman A.H."/>
            <person name="Timko M.P."/>
            <person name="dePamphilis C.W."/>
            <person name="Choi D."/>
            <person name="Shirasu K."/>
        </authorList>
    </citation>
    <scope>NUCLEOTIDE SEQUENCE [LARGE SCALE GENOMIC DNA]</scope>
    <source>
        <strain evidence="10">cv. UVA1</strain>
    </source>
</reference>
<dbReference type="Pfam" id="PF17835">
    <property type="entry name" value="NOG1_N"/>
    <property type="match status" value="1"/>
</dbReference>
<dbReference type="PANTHER" id="PTHR45759">
    <property type="entry name" value="NUCLEOLAR GTP-BINDING PROTEIN 1"/>
    <property type="match status" value="1"/>
</dbReference>